<dbReference type="Pfam" id="PF13095">
    <property type="entry name" value="FTA2"/>
    <property type="match status" value="1"/>
</dbReference>
<gene>
    <name evidence="3" type="ORF">E0Z10_g8203</name>
</gene>
<comment type="caution">
    <text evidence="3">The sequence shown here is derived from an EMBL/GenBank/DDBJ whole genome shotgun (WGS) entry which is preliminary data.</text>
</comment>
<evidence type="ECO:0000313" key="4">
    <source>
        <dbReference type="Proteomes" id="UP000297716"/>
    </source>
</evidence>
<accession>A0A4Z0YC22</accession>
<keyword evidence="4" id="KW-1185">Reference proteome</keyword>
<evidence type="ECO:0000313" key="3">
    <source>
        <dbReference type="EMBL" id="TGJ80567.1"/>
    </source>
</evidence>
<proteinExistence type="predicted"/>
<reference evidence="3 4" key="1">
    <citation type="submission" date="2019-03" db="EMBL/GenBank/DDBJ databases">
        <title>Draft genome sequence of Xylaria hypoxylon DSM 108379, a ubiquitous saprotrophic-parasitic fungi on hardwood.</title>
        <authorList>
            <person name="Buettner E."/>
            <person name="Leonhardt S."/>
            <person name="Gebauer A.M."/>
            <person name="Liers C."/>
            <person name="Hofrichter M."/>
            <person name="Kellner H."/>
        </authorList>
    </citation>
    <scope>NUCLEOTIDE SEQUENCE [LARGE SCALE GENOMIC DNA]</scope>
    <source>
        <strain evidence="3 4">DSM 108379</strain>
    </source>
</reference>
<protein>
    <submittedName>
        <fullName evidence="3">Uncharacterized protein</fullName>
    </submittedName>
</protein>
<feature type="region of interest" description="Disordered" evidence="1">
    <location>
        <begin position="286"/>
        <end position="316"/>
    </location>
</feature>
<feature type="signal peptide" evidence="2">
    <location>
        <begin position="1"/>
        <end position="17"/>
    </location>
</feature>
<evidence type="ECO:0000256" key="1">
    <source>
        <dbReference type="SAM" id="MobiDB-lite"/>
    </source>
</evidence>
<evidence type="ECO:0000256" key="2">
    <source>
        <dbReference type="SAM" id="SignalP"/>
    </source>
</evidence>
<name>A0A4Z0YC22_9PEZI</name>
<dbReference type="AlphaFoldDB" id="A0A4Z0YC22"/>
<dbReference type="STRING" id="37992.A0A4Z0YC22"/>
<dbReference type="EMBL" id="SKBN01000214">
    <property type="protein sequence ID" value="TGJ80567.1"/>
    <property type="molecule type" value="Genomic_DNA"/>
</dbReference>
<dbReference type="Proteomes" id="UP000297716">
    <property type="component" value="Unassembled WGS sequence"/>
</dbReference>
<feature type="compositionally biased region" description="Basic residues" evidence="1">
    <location>
        <begin position="293"/>
        <end position="302"/>
    </location>
</feature>
<dbReference type="OrthoDB" id="3432781at2759"/>
<sequence>MLIVTPLFLSISMQVYGISKPMEYVTEARRQQEQEDIEEEMAVPLPRSITGPKLKAFEGDIESIQFKKLLSSDDDEHSRDDQIPHSRVFRVSIEGKTFSLKIFNFFTIQQLRPDVFGKEHLLKDNIVRHQLDPFYAECRAFGLLVEKERDDELAVRCHGYVFLSDALERQIEHQFGIRDWNRKAEHESSQLRAIVKDYIVWKSLRHRKSFEAMRNNLKELNKLGIYNMDVREANYLGGRLFDFSIAITFPHISLWPKLWSVQQILNDKATDLGCFDSMVERVRKREESERVLPPRKKQRTRPVTRSQKSKVLAAGI</sequence>
<dbReference type="InterPro" id="IPR025213">
    <property type="entry name" value="Sim4_Fta2"/>
</dbReference>
<organism evidence="3 4">
    <name type="scientific">Xylaria hypoxylon</name>
    <dbReference type="NCBI Taxonomy" id="37992"/>
    <lineage>
        <taxon>Eukaryota</taxon>
        <taxon>Fungi</taxon>
        <taxon>Dikarya</taxon>
        <taxon>Ascomycota</taxon>
        <taxon>Pezizomycotina</taxon>
        <taxon>Sordariomycetes</taxon>
        <taxon>Xylariomycetidae</taxon>
        <taxon>Xylariales</taxon>
        <taxon>Xylariaceae</taxon>
        <taxon>Xylaria</taxon>
    </lineage>
</organism>
<keyword evidence="2" id="KW-0732">Signal</keyword>
<feature type="chain" id="PRO_5021382146" evidence="2">
    <location>
        <begin position="18"/>
        <end position="316"/>
    </location>
</feature>